<dbReference type="RefSeq" id="XP_020063817.1">
    <property type="nucleotide sequence ID" value="XM_020211044.1"/>
</dbReference>
<accession>A0A1E4SGV0</accession>
<comment type="similarity">
    <text evidence="2 6">Belongs to the OST5 family.</text>
</comment>
<evidence type="ECO:0000256" key="3">
    <source>
        <dbReference type="ARBA" id="ARBA00022692"/>
    </source>
</evidence>
<dbReference type="GO" id="GO:0006487">
    <property type="term" value="P:protein N-linked glycosylation"/>
    <property type="evidence" value="ECO:0007669"/>
    <property type="project" value="UniProtKB-UniRule"/>
</dbReference>
<name>A0A1E4SGV0_9ASCO</name>
<comment type="subcellular location">
    <subcellularLocation>
        <location evidence="1 6">Membrane</location>
        <topology evidence="1 6">Multi-pass membrane protein</topology>
    </subcellularLocation>
</comment>
<dbReference type="AlphaFoldDB" id="A0A1E4SGV0"/>
<keyword evidence="5 6" id="KW-0472">Membrane</keyword>
<dbReference type="InterPro" id="IPR007915">
    <property type="entry name" value="TMEM258/Ost5"/>
</dbReference>
<reference evidence="8" key="1">
    <citation type="submission" date="2016-05" db="EMBL/GenBank/DDBJ databases">
        <title>Comparative genomics of biotechnologically important yeasts.</title>
        <authorList>
            <consortium name="DOE Joint Genome Institute"/>
            <person name="Riley R."/>
            <person name="Haridas S."/>
            <person name="Wolfe K.H."/>
            <person name="Lopes M.R."/>
            <person name="Hittinger C.T."/>
            <person name="Goker M."/>
            <person name="Salamov A."/>
            <person name="Wisecaver J."/>
            <person name="Long T.M."/>
            <person name="Aerts A.L."/>
            <person name="Barry K."/>
            <person name="Choi C."/>
            <person name="Clum A."/>
            <person name="Coughlan A.Y."/>
            <person name="Deshpande S."/>
            <person name="Douglass A.P."/>
            <person name="Hanson S.J."/>
            <person name="Klenk H.-P."/>
            <person name="Labutti K."/>
            <person name="Lapidus A."/>
            <person name="Lindquist E."/>
            <person name="Lipzen A."/>
            <person name="Meier-Kolthoff J.P."/>
            <person name="Ohm R.A."/>
            <person name="Otillar R.P."/>
            <person name="Pangilinan J."/>
            <person name="Peng Y."/>
            <person name="Rokas A."/>
            <person name="Rosa C.A."/>
            <person name="Scheuner C."/>
            <person name="Sibirny A.A."/>
            <person name="Slot J.C."/>
            <person name="Stielow J.B."/>
            <person name="Sun H."/>
            <person name="Kurtzman C.P."/>
            <person name="Blackwell M."/>
            <person name="Grigoriev I.V."/>
            <person name="Jeffries T.W."/>
        </authorList>
    </citation>
    <scope>NUCLEOTIDE SEQUENCE [LARGE SCALE GENOMIC DNA]</scope>
    <source>
        <strain evidence="8">NRRL Y-17324</strain>
    </source>
</reference>
<evidence type="ECO:0000256" key="2">
    <source>
        <dbReference type="ARBA" id="ARBA00009825"/>
    </source>
</evidence>
<keyword evidence="3 6" id="KW-0812">Transmembrane</keyword>
<dbReference type="GeneID" id="30985180"/>
<dbReference type="GO" id="GO:0008250">
    <property type="term" value="C:oligosaccharyltransferase complex"/>
    <property type="evidence" value="ECO:0007669"/>
    <property type="project" value="UniProtKB-UniRule"/>
</dbReference>
<evidence type="ECO:0000256" key="1">
    <source>
        <dbReference type="ARBA" id="ARBA00004141"/>
    </source>
</evidence>
<gene>
    <name evidence="7" type="ORF">CANTADRAFT_7045</name>
</gene>
<evidence type="ECO:0000313" key="8">
    <source>
        <dbReference type="Proteomes" id="UP000094285"/>
    </source>
</evidence>
<evidence type="ECO:0000256" key="5">
    <source>
        <dbReference type="ARBA" id="ARBA00023136"/>
    </source>
</evidence>
<keyword evidence="4 6" id="KW-1133">Transmembrane helix</keyword>
<evidence type="ECO:0000313" key="7">
    <source>
        <dbReference type="EMBL" id="ODV78695.1"/>
    </source>
</evidence>
<dbReference type="EMBL" id="KV453913">
    <property type="protein sequence ID" value="ODV78695.1"/>
    <property type="molecule type" value="Genomic_DNA"/>
</dbReference>
<dbReference type="Proteomes" id="UP000094285">
    <property type="component" value="Unassembled WGS sequence"/>
</dbReference>
<dbReference type="OrthoDB" id="4019621at2759"/>
<feature type="transmembrane region" description="Helical" evidence="6">
    <location>
        <begin position="59"/>
        <end position="79"/>
    </location>
</feature>
<proteinExistence type="inferred from homology"/>
<evidence type="ECO:0000256" key="6">
    <source>
        <dbReference type="RuleBase" id="RU367008"/>
    </source>
</evidence>
<sequence>MSYGADYDEINKIFTFGSTPVEASAFTRNSAVVTAILLLIAFTSLTMTFMSDRKTKSPVVYLLQALVASLSVGFSTIYVSNFVGVYI</sequence>
<comment type="subunit">
    <text evidence="6">Component of the oligosaccharyltransferase (OST) complex.</text>
</comment>
<feature type="transmembrane region" description="Helical" evidence="6">
    <location>
        <begin position="30"/>
        <end position="47"/>
    </location>
</feature>
<protein>
    <recommendedName>
        <fullName evidence="6">Dolichyl-diphosphooligosaccharide-protein glycosyltransferase subunit OST5</fullName>
    </recommendedName>
</protein>
<comment type="function">
    <text evidence="6">Subunit of the oligosaccharyl transferase (OST) complex that catalyzes the initial transfer of a defined glycan (Glc(3)Man(9)GlcNAc(2) in eukaryotes) from the lipid carrier dolichol-pyrophosphate to an asparagine residue within an Asn-X-Ser/Thr consensus motif in nascent polypeptide chains, the first step in protein N-glycosylation. N-glycosylation occurs cotranslationally and the complex associates with the Sec61 complex at the channel-forming translocon complex that mediates protein translocation across the endoplasmic reticulum (ER). All subunits are required for a maximal enzyme activity.</text>
</comment>
<evidence type="ECO:0000256" key="4">
    <source>
        <dbReference type="ARBA" id="ARBA00022989"/>
    </source>
</evidence>
<dbReference type="Pfam" id="PF05251">
    <property type="entry name" value="Ost5"/>
    <property type="match status" value="1"/>
</dbReference>
<organism evidence="7 8">
    <name type="scientific">Suhomyces tanzawaensis NRRL Y-17324</name>
    <dbReference type="NCBI Taxonomy" id="984487"/>
    <lineage>
        <taxon>Eukaryota</taxon>
        <taxon>Fungi</taxon>
        <taxon>Dikarya</taxon>
        <taxon>Ascomycota</taxon>
        <taxon>Saccharomycotina</taxon>
        <taxon>Pichiomycetes</taxon>
        <taxon>Debaryomycetaceae</taxon>
        <taxon>Suhomyces</taxon>
    </lineage>
</organism>
<keyword evidence="8" id="KW-1185">Reference proteome</keyword>